<dbReference type="PATRIC" id="fig|292.27.peg.4437"/>
<comment type="caution">
    <text evidence="2">The sequence shown here is derived from an EMBL/GenBank/DDBJ whole genome shotgun (WGS) entry which is preliminary data.</text>
</comment>
<sequence length="76" mass="7584">MGILNTVGEIAGAVAAVEGAEKLDPDAGLLTKAAAAVAGFKGAEAVEGLLEKKKEDQPEQQADDTQATDGSDTSQA</sequence>
<protein>
    <submittedName>
        <fullName evidence="2">Uncharacterized protein</fullName>
    </submittedName>
</protein>
<gene>
    <name evidence="2" type="ORF">VL15_21580</name>
</gene>
<proteinExistence type="predicted"/>
<name>A0A0J5WPI4_BURCE</name>
<evidence type="ECO:0000256" key="1">
    <source>
        <dbReference type="SAM" id="MobiDB-lite"/>
    </source>
</evidence>
<dbReference type="Proteomes" id="UP000036338">
    <property type="component" value="Unassembled WGS sequence"/>
</dbReference>
<accession>A0A0J5WPI4</accession>
<feature type="compositionally biased region" description="Polar residues" evidence="1">
    <location>
        <begin position="59"/>
        <end position="76"/>
    </location>
</feature>
<feature type="region of interest" description="Disordered" evidence="1">
    <location>
        <begin position="50"/>
        <end position="76"/>
    </location>
</feature>
<evidence type="ECO:0000313" key="3">
    <source>
        <dbReference type="Proteomes" id="UP000036338"/>
    </source>
</evidence>
<organism evidence="2 3">
    <name type="scientific">Burkholderia cepacia</name>
    <name type="common">Pseudomonas cepacia</name>
    <dbReference type="NCBI Taxonomy" id="292"/>
    <lineage>
        <taxon>Bacteria</taxon>
        <taxon>Pseudomonadati</taxon>
        <taxon>Pseudomonadota</taxon>
        <taxon>Betaproteobacteria</taxon>
        <taxon>Burkholderiales</taxon>
        <taxon>Burkholderiaceae</taxon>
        <taxon>Burkholderia</taxon>
        <taxon>Burkholderia cepacia complex</taxon>
    </lineage>
</organism>
<dbReference type="EMBL" id="LDWR01000038">
    <property type="protein sequence ID" value="KML54396.1"/>
    <property type="molecule type" value="Genomic_DNA"/>
</dbReference>
<dbReference type="RefSeq" id="WP_048248366.1">
    <property type="nucleotide sequence ID" value="NZ_CP177244.1"/>
</dbReference>
<dbReference type="AlphaFoldDB" id="A0A0J5WPI4"/>
<reference evidence="2 3" key="1">
    <citation type="submission" date="2015-05" db="EMBL/GenBank/DDBJ databases">
        <title>Draft genome of Burkholderia cepacia LK29.</title>
        <authorList>
            <person name="Chan X.Y."/>
        </authorList>
    </citation>
    <scope>NUCLEOTIDE SEQUENCE [LARGE SCALE GENOMIC DNA]</scope>
    <source>
        <strain evidence="2 3">LK29</strain>
    </source>
</reference>
<evidence type="ECO:0000313" key="2">
    <source>
        <dbReference type="EMBL" id="KML54396.1"/>
    </source>
</evidence>